<name>A0A0F9F515_9ZZZZ</name>
<dbReference type="SUPFAM" id="SSF48403">
    <property type="entry name" value="Ankyrin repeat"/>
    <property type="match status" value="1"/>
</dbReference>
<dbReference type="Gene3D" id="1.25.40.20">
    <property type="entry name" value="Ankyrin repeat-containing domain"/>
    <property type="match status" value="1"/>
</dbReference>
<dbReference type="InterPro" id="IPR036770">
    <property type="entry name" value="Ankyrin_rpt-contain_sf"/>
</dbReference>
<sequence>MLNFQGSDAVLDLLLRNGAEWDRRHESGANALHIASSQGRVQCVKILLVNFI</sequence>
<accession>A0A0F9F515</accession>
<comment type="caution">
    <text evidence="1">The sequence shown here is derived from an EMBL/GenBank/DDBJ whole genome shotgun (WGS) entry which is preliminary data.</text>
</comment>
<organism evidence="1">
    <name type="scientific">marine sediment metagenome</name>
    <dbReference type="NCBI Taxonomy" id="412755"/>
    <lineage>
        <taxon>unclassified sequences</taxon>
        <taxon>metagenomes</taxon>
        <taxon>ecological metagenomes</taxon>
    </lineage>
</organism>
<dbReference type="Pfam" id="PF13637">
    <property type="entry name" value="Ank_4"/>
    <property type="match status" value="1"/>
</dbReference>
<dbReference type="InterPro" id="IPR002110">
    <property type="entry name" value="Ankyrin_rpt"/>
</dbReference>
<protein>
    <submittedName>
        <fullName evidence="1">Uncharacterized protein</fullName>
    </submittedName>
</protein>
<gene>
    <name evidence="1" type="ORF">LCGC14_1995620</name>
</gene>
<dbReference type="EMBL" id="LAZR01022586">
    <property type="protein sequence ID" value="KKL81353.1"/>
    <property type="molecule type" value="Genomic_DNA"/>
</dbReference>
<evidence type="ECO:0000313" key="1">
    <source>
        <dbReference type="EMBL" id="KKL81353.1"/>
    </source>
</evidence>
<dbReference type="AlphaFoldDB" id="A0A0F9F515"/>
<reference evidence="1" key="1">
    <citation type="journal article" date="2015" name="Nature">
        <title>Complex archaea that bridge the gap between prokaryotes and eukaryotes.</title>
        <authorList>
            <person name="Spang A."/>
            <person name="Saw J.H."/>
            <person name="Jorgensen S.L."/>
            <person name="Zaremba-Niedzwiedzka K."/>
            <person name="Martijn J."/>
            <person name="Lind A.E."/>
            <person name="van Eijk R."/>
            <person name="Schleper C."/>
            <person name="Guy L."/>
            <person name="Ettema T.J."/>
        </authorList>
    </citation>
    <scope>NUCLEOTIDE SEQUENCE</scope>
</reference>
<proteinExistence type="predicted"/>